<name>A0A5C0B2F4_9BURK</name>
<accession>A0A5C0B2F4</accession>
<dbReference type="RefSeq" id="WP_148818564.1">
    <property type="nucleotide sequence ID" value="NZ_CP043046.1"/>
</dbReference>
<feature type="signal peptide" evidence="1">
    <location>
        <begin position="1"/>
        <end position="22"/>
    </location>
</feature>
<protein>
    <submittedName>
        <fullName evidence="3">CHRD domain-containing protein</fullName>
    </submittedName>
</protein>
<organism evidence="3 4">
    <name type="scientific">Pigmentiphaga aceris</name>
    <dbReference type="NCBI Taxonomy" id="1940612"/>
    <lineage>
        <taxon>Bacteria</taxon>
        <taxon>Pseudomonadati</taxon>
        <taxon>Pseudomonadota</taxon>
        <taxon>Betaproteobacteria</taxon>
        <taxon>Burkholderiales</taxon>
        <taxon>Alcaligenaceae</taxon>
        <taxon>Pigmentiphaga</taxon>
    </lineage>
</organism>
<dbReference type="SMART" id="SM00754">
    <property type="entry name" value="CHRD"/>
    <property type="match status" value="1"/>
</dbReference>
<feature type="domain" description="CHRD" evidence="2">
    <location>
        <begin position="30"/>
        <end position="148"/>
    </location>
</feature>
<dbReference type="Pfam" id="PF07452">
    <property type="entry name" value="CHRD"/>
    <property type="match status" value="1"/>
</dbReference>
<evidence type="ECO:0000256" key="1">
    <source>
        <dbReference type="SAM" id="SignalP"/>
    </source>
</evidence>
<keyword evidence="1" id="KW-0732">Signal</keyword>
<reference evidence="3 4" key="1">
    <citation type="submission" date="2019-08" db="EMBL/GenBank/DDBJ databases">
        <title>Amphibian skin-associated Pigmentiphaga: genome sequence and occurrence across geography and hosts.</title>
        <authorList>
            <person name="Bletz M.C."/>
            <person name="Bunk B."/>
            <person name="Sproeer C."/>
            <person name="Biwer P."/>
            <person name="Reiter S."/>
            <person name="Rabemananjara F.C.E."/>
            <person name="Schulz S."/>
            <person name="Overmann J."/>
            <person name="Vences M."/>
        </authorList>
    </citation>
    <scope>NUCLEOTIDE SEQUENCE [LARGE SCALE GENOMIC DNA]</scope>
    <source>
        <strain evidence="3 4">Mada1488</strain>
    </source>
</reference>
<dbReference type="PROSITE" id="PS50933">
    <property type="entry name" value="CHRD"/>
    <property type="match status" value="1"/>
</dbReference>
<dbReference type="KEGG" id="pacr:FXN63_26090"/>
<evidence type="ECO:0000259" key="2">
    <source>
        <dbReference type="PROSITE" id="PS50933"/>
    </source>
</evidence>
<dbReference type="Proteomes" id="UP000325161">
    <property type="component" value="Chromosome"/>
</dbReference>
<keyword evidence="4" id="KW-1185">Reference proteome</keyword>
<feature type="chain" id="PRO_5022983099" evidence="1">
    <location>
        <begin position="23"/>
        <end position="148"/>
    </location>
</feature>
<proteinExistence type="predicted"/>
<sequence>MTHIRKAAAAAALTALALVAGCANTPLDPNVAAMRASLSGMSEVPQVATQGMGEAEVWLNKQTNVLKWKVTYSGLSGPATMGHFHGPAVAGVNAGVVVPFQNPVTSPIEGQTTITAAQAKELTSGLWYINIHTAANRGGEIRGQVLPR</sequence>
<gene>
    <name evidence="3" type="ORF">FXN63_26090</name>
</gene>
<dbReference type="PROSITE" id="PS51257">
    <property type="entry name" value="PROKAR_LIPOPROTEIN"/>
    <property type="match status" value="1"/>
</dbReference>
<evidence type="ECO:0000313" key="3">
    <source>
        <dbReference type="EMBL" id="QEI08938.1"/>
    </source>
</evidence>
<dbReference type="OrthoDB" id="571052at2"/>
<dbReference type="AlphaFoldDB" id="A0A5C0B2F4"/>
<dbReference type="InterPro" id="IPR010895">
    <property type="entry name" value="CHRD"/>
</dbReference>
<evidence type="ECO:0000313" key="4">
    <source>
        <dbReference type="Proteomes" id="UP000325161"/>
    </source>
</evidence>
<dbReference type="EMBL" id="CP043046">
    <property type="protein sequence ID" value="QEI08938.1"/>
    <property type="molecule type" value="Genomic_DNA"/>
</dbReference>